<evidence type="ECO:0000313" key="2">
    <source>
        <dbReference type="Proteomes" id="UP000286954"/>
    </source>
</evidence>
<dbReference type="AlphaFoldDB" id="A0A3T0EBV3"/>
<dbReference type="InterPro" id="IPR050194">
    <property type="entry name" value="Glycosyltransferase_grp1"/>
</dbReference>
<gene>
    <name evidence="1" type="ORF">X907_2165</name>
</gene>
<dbReference type="Pfam" id="PF13692">
    <property type="entry name" value="Glyco_trans_1_4"/>
    <property type="match status" value="1"/>
</dbReference>
<dbReference type="PANTHER" id="PTHR45947">
    <property type="entry name" value="SULFOQUINOVOSYL TRANSFERASE SQD2"/>
    <property type="match status" value="1"/>
</dbReference>
<dbReference type="OrthoDB" id="529131at2"/>
<keyword evidence="1" id="KW-0808">Transferase</keyword>
<reference evidence="1 2" key="1">
    <citation type="submission" date="2016-12" db="EMBL/GenBank/DDBJ databases">
        <title>The genome of dimorphic prosthecate Glycocaulis alkaliphilus 6b-8t, isolated from crude oil dictates its adaptability in petroleum environments.</title>
        <authorList>
            <person name="Wu X.-L."/>
            <person name="Geng S."/>
        </authorList>
    </citation>
    <scope>NUCLEOTIDE SEQUENCE [LARGE SCALE GENOMIC DNA]</scope>
    <source>
        <strain evidence="1 2">6B-8</strain>
    </source>
</reference>
<dbReference type="GO" id="GO:0016758">
    <property type="term" value="F:hexosyltransferase activity"/>
    <property type="evidence" value="ECO:0007669"/>
    <property type="project" value="TreeGrafter"/>
</dbReference>
<dbReference type="EMBL" id="CP018911">
    <property type="protein sequence ID" value="AZU04686.1"/>
    <property type="molecule type" value="Genomic_DNA"/>
</dbReference>
<organism evidence="1 2">
    <name type="scientific">Glycocaulis alkaliphilus</name>
    <dbReference type="NCBI Taxonomy" id="1434191"/>
    <lineage>
        <taxon>Bacteria</taxon>
        <taxon>Pseudomonadati</taxon>
        <taxon>Pseudomonadota</taxon>
        <taxon>Alphaproteobacteria</taxon>
        <taxon>Maricaulales</taxon>
        <taxon>Maricaulaceae</taxon>
        <taxon>Glycocaulis</taxon>
    </lineage>
</organism>
<accession>A0A3T0EBV3</accession>
<proteinExistence type="predicted"/>
<dbReference type="Gene3D" id="3.40.50.2000">
    <property type="entry name" value="Glycogen Phosphorylase B"/>
    <property type="match status" value="2"/>
</dbReference>
<protein>
    <submittedName>
        <fullName evidence="1">Glycosyl transferase group 1</fullName>
    </submittedName>
</protein>
<dbReference type="InterPro" id="IPR028098">
    <property type="entry name" value="Glyco_trans_4-like_N"/>
</dbReference>
<dbReference type="RefSeq" id="WP_127567827.1">
    <property type="nucleotide sequence ID" value="NZ_BMFB01000001.1"/>
</dbReference>
<dbReference type="Proteomes" id="UP000286954">
    <property type="component" value="Chromosome"/>
</dbReference>
<dbReference type="SUPFAM" id="SSF53756">
    <property type="entry name" value="UDP-Glycosyltransferase/glycogen phosphorylase"/>
    <property type="match status" value="1"/>
</dbReference>
<sequence length="537" mass="56964">MTGPGPSKDRNPERIAELEAELERLQSSARFQLGDLLISLRSPASWLQAPWRATRITRSLVARSGSRRLAIALEWGAGDRTFPDIAALPPAERRALARICAGRAASALPSSSSLEDLAALVSELRGYAENPAALFAQGAAHTPQPRPSNSRVLFVVRSALPAVRNGYALRTHALARALTQAGWSVCVAVLDQADGTQTDIDGVMYRGAGTHATRLGPEAWISARVEKVSRIAASFEPDIIHAASNFLCAAVASRAAAVHGTAWTYEVRGLWHITRSSVEPRFPGGPGFAFQNNAEREAIRQAKCVFTNGPALENWAREGGAQQTVSIPNGASDRPKPDDAAVQTLRLNWGAKPDMPVIGYLGKLTSYEGLPILMEASATLTRRGIQHRLVIAGDGPELGSLRQAGGARPDVVFTGLLDDGDAWTAAHAFNIHAVPRLDRPVTRLVPPLKPLDAMAAGRALVVSDLPSMADIIAAGAGIGCKAGDTKSLAAALARLIADEALRASTGEAGQRLVREQRSWTQAASKLAENWRGIAAAP</sequence>
<keyword evidence="2" id="KW-1185">Reference proteome</keyword>
<evidence type="ECO:0000313" key="1">
    <source>
        <dbReference type="EMBL" id="AZU04686.1"/>
    </source>
</evidence>
<name>A0A3T0EBV3_9PROT</name>
<dbReference type="Pfam" id="PF13579">
    <property type="entry name" value="Glyco_trans_4_4"/>
    <property type="match status" value="1"/>
</dbReference>
<dbReference type="KEGG" id="gak:X907_2165"/>
<dbReference type="PANTHER" id="PTHR45947:SF3">
    <property type="entry name" value="SULFOQUINOVOSYL TRANSFERASE SQD2"/>
    <property type="match status" value="1"/>
</dbReference>